<dbReference type="InterPro" id="IPR049474">
    <property type="entry name" value="FlgK_D3"/>
</dbReference>
<comment type="subcellular location">
    <subcellularLocation>
        <location evidence="1">Bacterial flagellum</location>
    </subcellularLocation>
    <subcellularLocation>
        <location evidence="2">Secreted</location>
    </subcellularLocation>
</comment>
<organism evidence="12 13">
    <name type="scientific">Methylovorus glucosotrophus (strain SIP3-4)</name>
    <dbReference type="NCBI Taxonomy" id="582744"/>
    <lineage>
        <taxon>Bacteria</taxon>
        <taxon>Pseudomonadati</taxon>
        <taxon>Pseudomonadota</taxon>
        <taxon>Betaproteobacteria</taxon>
        <taxon>Nitrosomonadales</taxon>
        <taxon>Methylophilaceae</taxon>
        <taxon>Methylovorus</taxon>
    </lineage>
</organism>
<evidence type="ECO:0000259" key="10">
    <source>
        <dbReference type="Pfam" id="PF21159"/>
    </source>
</evidence>
<dbReference type="Pfam" id="PF21159">
    <property type="entry name" value="FlgK_2nd"/>
    <property type="match status" value="1"/>
</dbReference>
<keyword evidence="12" id="KW-0969">Cilium</keyword>
<keyword evidence="12" id="KW-0282">Flagellum</keyword>
<evidence type="ECO:0000256" key="2">
    <source>
        <dbReference type="ARBA" id="ARBA00004613"/>
    </source>
</evidence>
<evidence type="ECO:0000256" key="1">
    <source>
        <dbReference type="ARBA" id="ARBA00004365"/>
    </source>
</evidence>
<evidence type="ECO:0000256" key="4">
    <source>
        <dbReference type="ARBA" id="ARBA00016244"/>
    </source>
</evidence>
<dbReference type="Proteomes" id="UP000002743">
    <property type="component" value="Chromosome"/>
</dbReference>
<dbReference type="RefSeq" id="WP_015829592.1">
    <property type="nucleotide sequence ID" value="NC_012969.1"/>
</dbReference>
<dbReference type="Pfam" id="PF22638">
    <property type="entry name" value="FlgK_D1"/>
    <property type="match status" value="1"/>
</dbReference>
<evidence type="ECO:0000256" key="6">
    <source>
        <dbReference type="ARBA" id="ARBA00023143"/>
    </source>
</evidence>
<keyword evidence="5" id="KW-0964">Secreted</keyword>
<dbReference type="InterPro" id="IPR049119">
    <property type="entry name" value="FlgK_D2-like"/>
</dbReference>
<evidence type="ECO:0000259" key="8">
    <source>
        <dbReference type="Pfam" id="PF06429"/>
    </source>
</evidence>
<dbReference type="HOGENOM" id="CLU_012762_0_1_4"/>
<dbReference type="NCBIfam" id="TIGR02492">
    <property type="entry name" value="flgK_ends"/>
    <property type="match status" value="1"/>
</dbReference>
<protein>
    <recommendedName>
        <fullName evidence="4">Flagellar hook-associated protein 1</fullName>
    </recommendedName>
</protein>
<dbReference type="EMBL" id="CP001674">
    <property type="protein sequence ID" value="ACT50018.1"/>
    <property type="molecule type" value="Genomic_DNA"/>
</dbReference>
<evidence type="ECO:0000259" key="9">
    <source>
        <dbReference type="Pfam" id="PF21158"/>
    </source>
</evidence>
<feature type="domain" description="Flagellar hook-associated protein 1 D2-like" evidence="9">
    <location>
        <begin position="336"/>
        <end position="413"/>
    </location>
</feature>
<evidence type="ECO:0000256" key="3">
    <source>
        <dbReference type="ARBA" id="ARBA00009677"/>
    </source>
</evidence>
<dbReference type="Pfam" id="PF00460">
    <property type="entry name" value="Flg_bb_rod"/>
    <property type="match status" value="1"/>
</dbReference>
<dbReference type="PROSITE" id="PS00588">
    <property type="entry name" value="FLAGELLA_BB_ROD"/>
    <property type="match status" value="1"/>
</dbReference>
<evidence type="ECO:0000259" key="7">
    <source>
        <dbReference type="Pfam" id="PF00460"/>
    </source>
</evidence>
<dbReference type="STRING" id="582744.Msip34_0770"/>
<dbReference type="KEGG" id="mei:Msip34_0770"/>
<evidence type="ECO:0000313" key="12">
    <source>
        <dbReference type="EMBL" id="ACT50018.1"/>
    </source>
</evidence>
<feature type="domain" description="Flagellar basal-body/hook protein C-terminal" evidence="8">
    <location>
        <begin position="605"/>
        <end position="646"/>
    </location>
</feature>
<feature type="domain" description="Flagellar hook-associated protein FlgK helical" evidence="11">
    <location>
        <begin position="94"/>
        <end position="327"/>
    </location>
</feature>
<dbReference type="eggNOG" id="COG1256">
    <property type="taxonomic scope" value="Bacteria"/>
</dbReference>
<accession>C6XAT6</accession>
<feature type="domain" description="Flagellar basal body rod protein N-terminal" evidence="7">
    <location>
        <begin position="6"/>
        <end position="35"/>
    </location>
</feature>
<dbReference type="InterPro" id="IPR019776">
    <property type="entry name" value="Flagellar_basal_body_rod_CS"/>
</dbReference>
<evidence type="ECO:0000256" key="5">
    <source>
        <dbReference type="ARBA" id="ARBA00022525"/>
    </source>
</evidence>
<reference evidence="12 13" key="2">
    <citation type="journal article" date="2011" name="J. Bacteriol.">
        <title>Genomes of three methylotrophs from a single niche uncover genetic and metabolic divergence of Methylophilaceae.</title>
        <authorList>
            <person name="Lapidus A."/>
            <person name="Clum A."/>
            <person name="Labutti K."/>
            <person name="Kaluzhnaya M.G."/>
            <person name="Lim S."/>
            <person name="Beck D.A."/>
            <person name="Glavina Del Rio T."/>
            <person name="Nolan M."/>
            <person name="Mavromatis K."/>
            <person name="Huntemann M."/>
            <person name="Lucas S."/>
            <person name="Lidstrom M.E."/>
            <person name="Ivanova N."/>
            <person name="Chistoserdova L."/>
        </authorList>
    </citation>
    <scope>NUCLEOTIDE SEQUENCE [LARGE SCALE GENOMIC DNA]</scope>
    <source>
        <strain evidence="12 13">SIP3-4</strain>
    </source>
</reference>
<evidence type="ECO:0000313" key="13">
    <source>
        <dbReference type="Proteomes" id="UP000002743"/>
    </source>
</evidence>
<name>C6XAT6_METGS</name>
<dbReference type="GO" id="GO:0044780">
    <property type="term" value="P:bacterial-type flagellum assembly"/>
    <property type="evidence" value="ECO:0007669"/>
    <property type="project" value="InterPro"/>
</dbReference>
<dbReference type="GO" id="GO:0005576">
    <property type="term" value="C:extracellular region"/>
    <property type="evidence" value="ECO:0007669"/>
    <property type="project" value="UniProtKB-SubCell"/>
</dbReference>
<dbReference type="Pfam" id="PF21158">
    <property type="entry name" value="flgK_1st_1"/>
    <property type="match status" value="1"/>
</dbReference>
<evidence type="ECO:0000259" key="11">
    <source>
        <dbReference type="Pfam" id="PF22638"/>
    </source>
</evidence>
<comment type="similarity">
    <text evidence="3">Belongs to the flagella basal body rod proteins family.</text>
</comment>
<dbReference type="AlphaFoldDB" id="C6XAT6"/>
<dbReference type="InterPro" id="IPR002371">
    <property type="entry name" value="FlgK"/>
</dbReference>
<dbReference type="GO" id="GO:0009424">
    <property type="term" value="C:bacterial-type flagellum hook"/>
    <property type="evidence" value="ECO:0007669"/>
    <property type="project" value="InterPro"/>
</dbReference>
<feature type="domain" description="Flagellar hook-associated protein 1 D3" evidence="10">
    <location>
        <begin position="436"/>
        <end position="537"/>
    </location>
</feature>
<dbReference type="Pfam" id="PF06429">
    <property type="entry name" value="Flg_bbr_C"/>
    <property type="match status" value="1"/>
</dbReference>
<dbReference type="GO" id="GO:0005198">
    <property type="term" value="F:structural molecule activity"/>
    <property type="evidence" value="ECO:0007669"/>
    <property type="project" value="InterPro"/>
</dbReference>
<dbReference type="PRINTS" id="PR01005">
    <property type="entry name" value="FLGHOOKAP1"/>
</dbReference>
<keyword evidence="12" id="KW-0966">Cell projection</keyword>
<dbReference type="OrthoDB" id="9802553at2"/>
<gene>
    <name evidence="12" type="ordered locus">Msip34_0770</name>
</gene>
<dbReference type="PANTHER" id="PTHR30033:SF1">
    <property type="entry name" value="FLAGELLAR HOOK-ASSOCIATED PROTEIN 1"/>
    <property type="match status" value="1"/>
</dbReference>
<keyword evidence="6" id="KW-0975">Bacterial flagellum</keyword>
<dbReference type="InterPro" id="IPR010930">
    <property type="entry name" value="Flg_bb/hook_C_dom"/>
</dbReference>
<keyword evidence="13" id="KW-1185">Reference proteome</keyword>
<dbReference type="SUPFAM" id="SSF64518">
    <property type="entry name" value="Phase 1 flagellin"/>
    <property type="match status" value="2"/>
</dbReference>
<reference evidence="13" key="1">
    <citation type="submission" date="2009-07" db="EMBL/GenBank/DDBJ databases">
        <title>Complete sequence of chromosome of Methylovorus sp. SIP3-4.</title>
        <authorList>
            <person name="Lucas S."/>
            <person name="Copeland A."/>
            <person name="Lapidus A."/>
            <person name="Glavina del Rio T."/>
            <person name="Tice H."/>
            <person name="Bruce D."/>
            <person name="Goodwin L."/>
            <person name="Pitluck S."/>
            <person name="Clum A."/>
            <person name="Larimer F."/>
            <person name="Land M."/>
            <person name="Hauser L."/>
            <person name="Kyrpides N."/>
            <person name="Mikhailova N."/>
            <person name="Kayluzhnaya M."/>
            <person name="Chistoserdova L."/>
        </authorList>
    </citation>
    <scope>NUCLEOTIDE SEQUENCE [LARGE SCALE GENOMIC DNA]</scope>
    <source>
        <strain evidence="13">SIP3-4</strain>
    </source>
</reference>
<proteinExistence type="inferred from homology"/>
<dbReference type="InterPro" id="IPR053927">
    <property type="entry name" value="FlgK_helical"/>
</dbReference>
<dbReference type="PANTHER" id="PTHR30033">
    <property type="entry name" value="FLAGELLAR HOOK-ASSOCIATED PROTEIN 1"/>
    <property type="match status" value="1"/>
</dbReference>
<dbReference type="InterPro" id="IPR001444">
    <property type="entry name" value="Flag_bb_rod_N"/>
</dbReference>
<sequence>MGSDILNIGKSALNAAQIGISVTGNNISNASSAGYNRQVISQSAAASQNVGFGYLGKGTQVTSIERVYSALLAKQVNVSQARSSELSTYSSQISSINNMLADSSAGLSPALQDFFDSVQDLTNNPGSASSRQAMLSSSEALASRFQSLSSRLTEMENSVNSQLRSSTSLVNSYAQQIASLNDSINNAMGATGKTPNDLMDQRDLLVSKMSSQIKTTIVQSGNSYNVFVGNGLPLVVDKESYSLSVVNSPTDSTRLEVAYSGKGGTPIILGENSVTGGTLGGLVQFRNHSLDTTKNQLGQIAISLTETFNAQQKLGLDLNGNAGVNYFNTISPTIKSNGNNTGNAVLTGSFTDASAVTTSDYTLTYNGGTNYSVKRLSDGTTTNYTSMPITIDGVSISVSSGTMSSGDNFLIQPTADAARQISVSITGTDQIAAASPLIAAKSSSNTGSGAISNLTVNSAYMGSPFSSALTLTYNSGTGTLNGFPATEAVTVKTSSGTTTTYAAGAAVPYTAGATYTVAGASFTMGGTPNNGDSFTLTPSTGSSSGNNTNALLLAKLQTASTVSGNKSYEAAFAQIVSAVGNKTSELQVTGAAEATLLEQAQAEMESNSGVNLDEEAANLLRYQQSYQAAAKVMQIASQMFDTLINIR</sequence>